<keyword evidence="2" id="KW-1185">Reference proteome</keyword>
<reference evidence="1 2" key="1">
    <citation type="submission" date="2020-09" db="EMBL/GenBank/DDBJ databases">
        <authorList>
            <person name="Gold N."/>
            <person name="Khalifa L."/>
            <person name="Gelman D."/>
            <person name="Alkalay-Oren S."/>
            <person name="Coppenhagen-Glazer S."/>
            <person name="Hazan R."/>
        </authorList>
    </citation>
    <scope>NUCLEOTIDE SEQUENCE [LARGE SCALE GENOMIC DNA]</scope>
</reference>
<protein>
    <submittedName>
        <fullName evidence="1">Uncharacterized protein</fullName>
    </submittedName>
</protein>
<dbReference type="Proteomes" id="UP000594510">
    <property type="component" value="Segment"/>
</dbReference>
<organism evidence="1 2">
    <name type="scientific">Enterococcus phage EFGrNG</name>
    <dbReference type="NCBI Taxonomy" id="2777301"/>
    <lineage>
        <taxon>Viruses</taxon>
        <taxon>Duplodnaviria</taxon>
        <taxon>Heunggongvirae</taxon>
        <taxon>Uroviricota</taxon>
        <taxon>Caudoviricetes</taxon>
        <taxon>Herelleviridae</taxon>
        <taxon>Brockvirinae</taxon>
        <taxon>Schiekvirus</taxon>
        <taxon>Schiekvirus Efgrng</taxon>
    </lineage>
</organism>
<evidence type="ECO:0000313" key="1">
    <source>
        <dbReference type="EMBL" id="QPI18427.1"/>
    </source>
</evidence>
<accession>A0A7S9SW96</accession>
<dbReference type="EMBL" id="MW004545">
    <property type="protein sequence ID" value="QPI18427.1"/>
    <property type="molecule type" value="Genomic_DNA"/>
</dbReference>
<evidence type="ECO:0000313" key="2">
    <source>
        <dbReference type="Proteomes" id="UP000594510"/>
    </source>
</evidence>
<name>A0A7S9SW96_9CAUD</name>
<proteinExistence type="predicted"/>
<sequence length="145" mass="17033">MARYYTMCSRDTSANCYIYSANNQFQTNRENVINFKEKEQMETILIDKERLNKLKVGDIVFTKPELRDPILGCDKATVTSVTPGSVWISLNDTEYEIHKDEKTKVPLYRNQAGEIVGEYFFDFADFHKYWTYFAKNMAEQVKHSN</sequence>